<accession>A0A090MEC7</accession>
<proteinExistence type="predicted"/>
<comment type="caution">
    <text evidence="1">The sequence shown here is derived from an EMBL/GenBank/DDBJ whole genome shotgun (WGS) entry which is preliminary data.</text>
</comment>
<dbReference type="EMBL" id="CBMI010004244">
    <property type="protein sequence ID" value="CEG05508.1"/>
    <property type="molecule type" value="Genomic_DNA"/>
</dbReference>
<name>A0A090MEC7_9HYPO</name>
<reference evidence="1" key="1">
    <citation type="submission" date="2013-05" db="EMBL/GenBank/DDBJ databases">
        <title>Draft genome sequences of six wheat associated Fusarium spp. isolates.</title>
        <authorList>
            <person name="Moolhuijzen P.M."/>
            <person name="Manners J.M."/>
            <person name="Wilcox S."/>
            <person name="Bellgard M.I."/>
            <person name="Gardiner D.M."/>
        </authorList>
    </citation>
    <scope>NUCLEOTIDE SEQUENCE</scope>
    <source>
        <strain evidence="1">CS3069</strain>
    </source>
</reference>
<organism evidence="1">
    <name type="scientific">Fusarium clavum</name>
    <dbReference type="NCBI Taxonomy" id="2594811"/>
    <lineage>
        <taxon>Eukaryota</taxon>
        <taxon>Fungi</taxon>
        <taxon>Dikarya</taxon>
        <taxon>Ascomycota</taxon>
        <taxon>Pezizomycotina</taxon>
        <taxon>Sordariomycetes</taxon>
        <taxon>Hypocreomycetidae</taxon>
        <taxon>Hypocreales</taxon>
        <taxon>Nectriaceae</taxon>
        <taxon>Fusarium</taxon>
        <taxon>Fusarium incarnatum-equiseti species complex</taxon>
    </lineage>
</organism>
<dbReference type="AlphaFoldDB" id="A0A090MEC7"/>
<protein>
    <submittedName>
        <fullName evidence="1">WGS project CBMI000000000 data, contig CS3069_c004246</fullName>
    </submittedName>
</protein>
<gene>
    <name evidence="1" type="ORF">BN850_0118870</name>
</gene>
<evidence type="ECO:0000313" key="1">
    <source>
        <dbReference type="EMBL" id="CEG05508.1"/>
    </source>
</evidence>
<sequence>MKFSRFTQFIVAFASATSISAFPLLPLYKRELGGVLLCTGANSTGTCSHEVYEFDVCHQLKAPFYHNTSTFSPDGEDFFCYPRTVNCDDICKSPTGCTFGPVDYNYENKANLTAIEWNTLISSFRCKRKDKS</sequence>